<evidence type="ECO:0000313" key="2">
    <source>
        <dbReference type="EMBL" id="ANG64972.1"/>
    </source>
</evidence>
<feature type="transmembrane region" description="Helical" evidence="1">
    <location>
        <begin position="6"/>
        <end position="28"/>
    </location>
</feature>
<evidence type="ECO:0000313" key="3">
    <source>
        <dbReference type="Proteomes" id="UP000078070"/>
    </source>
</evidence>
<dbReference type="AlphaFoldDB" id="A0A1A9F4H0"/>
<dbReference type="OrthoDB" id="6184036at2"/>
<reference evidence="3" key="1">
    <citation type="submission" date="2016-05" db="EMBL/GenBank/DDBJ databases">
        <authorList>
            <person name="Baek K."/>
            <person name="Yang S.-J."/>
        </authorList>
    </citation>
    <scope>NUCLEOTIDE SEQUENCE [LARGE SCALE GENOMIC DNA]</scope>
    <source>
        <strain evidence="3">ST58-10</strain>
    </source>
</reference>
<dbReference type="STRING" id="1821621.A8C75_22480"/>
<dbReference type="KEGG" id="mars:A8C75_22480"/>
<name>A0A1A9F4H0_9GAMM</name>
<protein>
    <submittedName>
        <fullName evidence="2">Uncharacterized protein</fullName>
    </submittedName>
</protein>
<keyword evidence="1" id="KW-1133">Transmembrane helix</keyword>
<keyword evidence="1" id="KW-0472">Membrane</keyword>
<keyword evidence="3" id="KW-1185">Reference proteome</keyword>
<feature type="transmembrane region" description="Helical" evidence="1">
    <location>
        <begin position="56"/>
        <end position="74"/>
    </location>
</feature>
<dbReference type="Proteomes" id="UP000078070">
    <property type="component" value="Chromosome"/>
</dbReference>
<reference evidence="2 3" key="2">
    <citation type="journal article" date="2018" name="Int. J. Syst. Evol. Microbiol.">
        <title>Marinobacterium aestuarii sp. nov., a benzene-degrading marine bacterium isolated from estuary sediment.</title>
        <authorList>
            <person name="Bae S.S."/>
            <person name="Jung J."/>
            <person name="Chung D."/>
            <person name="Baek K."/>
        </authorList>
    </citation>
    <scope>NUCLEOTIDE SEQUENCE [LARGE SCALE GENOMIC DNA]</scope>
    <source>
        <strain evidence="2 3">ST58-10</strain>
    </source>
</reference>
<dbReference type="RefSeq" id="WP_067386738.1">
    <property type="nucleotide sequence ID" value="NZ_CP015839.1"/>
</dbReference>
<sequence>MVYLGILEQLLFWGGVILFLVSLGLYGLRTRDYRSLLMFWQPTIAFNAGENRINRIALLMMILAVALKGYLFYIS</sequence>
<dbReference type="EMBL" id="CP015839">
    <property type="protein sequence ID" value="ANG64972.1"/>
    <property type="molecule type" value="Genomic_DNA"/>
</dbReference>
<organism evidence="2 3">
    <name type="scientific">Marinobacterium aestuarii</name>
    <dbReference type="NCBI Taxonomy" id="1821621"/>
    <lineage>
        <taxon>Bacteria</taxon>
        <taxon>Pseudomonadati</taxon>
        <taxon>Pseudomonadota</taxon>
        <taxon>Gammaproteobacteria</taxon>
        <taxon>Oceanospirillales</taxon>
        <taxon>Oceanospirillaceae</taxon>
        <taxon>Marinobacterium</taxon>
    </lineage>
</organism>
<proteinExistence type="predicted"/>
<gene>
    <name evidence="2" type="ORF">A8C75_22480</name>
</gene>
<evidence type="ECO:0000256" key="1">
    <source>
        <dbReference type="SAM" id="Phobius"/>
    </source>
</evidence>
<keyword evidence="1" id="KW-0812">Transmembrane</keyword>
<accession>A0A1A9F4H0</accession>